<organism evidence="1 2">
    <name type="scientific">Quillaja saponaria</name>
    <name type="common">Soap bark tree</name>
    <dbReference type="NCBI Taxonomy" id="32244"/>
    <lineage>
        <taxon>Eukaryota</taxon>
        <taxon>Viridiplantae</taxon>
        <taxon>Streptophyta</taxon>
        <taxon>Embryophyta</taxon>
        <taxon>Tracheophyta</taxon>
        <taxon>Spermatophyta</taxon>
        <taxon>Magnoliopsida</taxon>
        <taxon>eudicotyledons</taxon>
        <taxon>Gunneridae</taxon>
        <taxon>Pentapetalae</taxon>
        <taxon>rosids</taxon>
        <taxon>fabids</taxon>
        <taxon>Fabales</taxon>
        <taxon>Quillajaceae</taxon>
        <taxon>Quillaja</taxon>
    </lineage>
</organism>
<dbReference type="Proteomes" id="UP001163823">
    <property type="component" value="Chromosome 10"/>
</dbReference>
<keyword evidence="2" id="KW-1185">Reference proteome</keyword>
<name>A0AAD7PER2_QUISA</name>
<reference evidence="1" key="1">
    <citation type="journal article" date="2023" name="Science">
        <title>Elucidation of the pathway for biosynthesis of saponin adjuvants from the soapbark tree.</title>
        <authorList>
            <person name="Reed J."/>
            <person name="Orme A."/>
            <person name="El-Demerdash A."/>
            <person name="Owen C."/>
            <person name="Martin L.B.B."/>
            <person name="Misra R.C."/>
            <person name="Kikuchi S."/>
            <person name="Rejzek M."/>
            <person name="Martin A.C."/>
            <person name="Harkess A."/>
            <person name="Leebens-Mack J."/>
            <person name="Louveau T."/>
            <person name="Stephenson M.J."/>
            <person name="Osbourn A."/>
        </authorList>
    </citation>
    <scope>NUCLEOTIDE SEQUENCE</scope>
    <source>
        <strain evidence="1">S10</strain>
    </source>
</reference>
<gene>
    <name evidence="1" type="ORF">O6P43_024684</name>
</gene>
<protein>
    <submittedName>
        <fullName evidence="1">Uncharacterized protein</fullName>
    </submittedName>
</protein>
<evidence type="ECO:0000313" key="2">
    <source>
        <dbReference type="Proteomes" id="UP001163823"/>
    </source>
</evidence>
<dbReference type="KEGG" id="qsa:O6P43_024684"/>
<proteinExistence type="predicted"/>
<accession>A0AAD7PER2</accession>
<sequence length="86" mass="9873">MTYNRLIGHCSNFELHSKFSISPFELEFKGTCLTVCEKGTAFLFISMFVLSSNIPPGRLKIPLFLYLPRYLSISATSPEYLTHRLH</sequence>
<dbReference type="AlphaFoldDB" id="A0AAD7PER2"/>
<dbReference type="EMBL" id="JARAOO010000010">
    <property type="protein sequence ID" value="KAJ7952916.1"/>
    <property type="molecule type" value="Genomic_DNA"/>
</dbReference>
<evidence type="ECO:0000313" key="1">
    <source>
        <dbReference type="EMBL" id="KAJ7952916.1"/>
    </source>
</evidence>
<comment type="caution">
    <text evidence="1">The sequence shown here is derived from an EMBL/GenBank/DDBJ whole genome shotgun (WGS) entry which is preliminary data.</text>
</comment>